<accession>A0ABN7W6W5</accession>
<keyword evidence="2" id="KW-1185">Reference proteome</keyword>
<dbReference type="Proteomes" id="UP000789901">
    <property type="component" value="Unassembled WGS sequence"/>
</dbReference>
<protein>
    <submittedName>
        <fullName evidence="1">32672_t:CDS:1</fullName>
    </submittedName>
</protein>
<feature type="non-terminal residue" evidence="1">
    <location>
        <position position="1"/>
    </location>
</feature>
<dbReference type="EMBL" id="CAJVQB010032818">
    <property type="protein sequence ID" value="CAG8818852.1"/>
    <property type="molecule type" value="Genomic_DNA"/>
</dbReference>
<evidence type="ECO:0000313" key="2">
    <source>
        <dbReference type="Proteomes" id="UP000789901"/>
    </source>
</evidence>
<name>A0ABN7W6W5_GIGMA</name>
<comment type="caution">
    <text evidence="1">The sequence shown here is derived from an EMBL/GenBank/DDBJ whole genome shotgun (WGS) entry which is preliminary data.</text>
</comment>
<proteinExistence type="predicted"/>
<gene>
    <name evidence="1" type="ORF">GMARGA_LOCUS27162</name>
</gene>
<sequence>WITQDPSTLEYILAKPKSLCDSCIHKVLENEFSIRTNGKLANLLDLFKKHNFHRFISSAPHNFLSKIKFASKGGFMRIKEFSVIDGNKYDIILGLNHVLLLLKQLEDGNGTVHLFIKEIHAQFNLYGVTKDPSTSQYMFVIHYALQGGLRRFLQKNFDQLTLENKLNIDNLYKIPLFQILDYADRQMKRRCLKKIYGVIPNVTPEILRFKSPYYQAGDIYNLAFANRAHYVNLITDVCDGLRPKKLKFSASSGCLEELTLDGHESKYYKSNQAYVVIVFQIKCKN</sequence>
<evidence type="ECO:0000313" key="1">
    <source>
        <dbReference type="EMBL" id="CAG8818852.1"/>
    </source>
</evidence>
<organism evidence="1 2">
    <name type="scientific">Gigaspora margarita</name>
    <dbReference type="NCBI Taxonomy" id="4874"/>
    <lineage>
        <taxon>Eukaryota</taxon>
        <taxon>Fungi</taxon>
        <taxon>Fungi incertae sedis</taxon>
        <taxon>Mucoromycota</taxon>
        <taxon>Glomeromycotina</taxon>
        <taxon>Glomeromycetes</taxon>
        <taxon>Diversisporales</taxon>
        <taxon>Gigasporaceae</taxon>
        <taxon>Gigaspora</taxon>
    </lineage>
</organism>
<reference evidence="1 2" key="1">
    <citation type="submission" date="2021-06" db="EMBL/GenBank/DDBJ databases">
        <authorList>
            <person name="Kallberg Y."/>
            <person name="Tangrot J."/>
            <person name="Rosling A."/>
        </authorList>
    </citation>
    <scope>NUCLEOTIDE SEQUENCE [LARGE SCALE GENOMIC DNA]</scope>
    <source>
        <strain evidence="1 2">120-4 pot B 10/14</strain>
    </source>
</reference>